<dbReference type="Proteomes" id="UP000092583">
    <property type="component" value="Unassembled WGS sequence"/>
</dbReference>
<feature type="region of interest" description="Disordered" evidence="1">
    <location>
        <begin position="215"/>
        <end position="238"/>
    </location>
</feature>
<name>A0A1B9IQ98_9TREE</name>
<feature type="region of interest" description="Disordered" evidence="1">
    <location>
        <begin position="295"/>
        <end position="320"/>
    </location>
</feature>
<gene>
    <name evidence="2" type="ORF">L486_05166</name>
</gene>
<feature type="compositionally biased region" description="Low complexity" evidence="1">
    <location>
        <begin position="26"/>
        <end position="37"/>
    </location>
</feature>
<keyword evidence="3" id="KW-1185">Reference proteome</keyword>
<feature type="compositionally biased region" description="Polar residues" evidence="1">
    <location>
        <begin position="743"/>
        <end position="752"/>
    </location>
</feature>
<feature type="region of interest" description="Disordered" evidence="1">
    <location>
        <begin position="1"/>
        <end position="64"/>
    </location>
</feature>
<protein>
    <submittedName>
        <fullName evidence="2">Uncharacterized protein</fullName>
    </submittedName>
</protein>
<evidence type="ECO:0000256" key="1">
    <source>
        <dbReference type="SAM" id="MobiDB-lite"/>
    </source>
</evidence>
<feature type="region of interest" description="Disordered" evidence="1">
    <location>
        <begin position="729"/>
        <end position="755"/>
    </location>
</feature>
<reference evidence="3" key="2">
    <citation type="submission" date="2013-12" db="EMBL/GenBank/DDBJ databases">
        <title>Evolution of pathogenesis and genome organization in the Tremellales.</title>
        <authorList>
            <person name="Cuomo C."/>
            <person name="Litvintseva A."/>
            <person name="Heitman J."/>
            <person name="Chen Y."/>
            <person name="Sun S."/>
            <person name="Springer D."/>
            <person name="Dromer F."/>
            <person name="Young S."/>
            <person name="Zeng Q."/>
            <person name="Chapman S."/>
            <person name="Gujja S."/>
            <person name="Saif S."/>
            <person name="Birren B."/>
        </authorList>
    </citation>
    <scope>NUCLEOTIDE SEQUENCE [LARGE SCALE GENOMIC DNA]</scope>
    <source>
        <strain evidence="3">CBS 10435</strain>
    </source>
</reference>
<sequence length="950" mass="107337">MPSNLLGLEDAQSHGSGSGSSRRRSSSSSSSGSGSSSLWSPSETPTPIHNAPLNGKSKLQPGRLPSLAKNQGIFAFSVPVVKRERQTKRVVSGSLFRNYRVSTLDDYEDEDTELDEDGLEIGTVLSDVESNLNPQTNSENGGTNGTVEAEGDEVDMFLVSQVPSSPMTMRWSDRKGKKRSREYEYDYDQIMQEGDEDQDGDDEMETEGLLSVKKRGKRAMKYSRQSPTSIYPKEKSSPLGTKYSAVGNICDKMGGLHASSTVFAMNVDVPLYSTYPLREKNPDILAYDLASEKAGAGAGLSRRSRDTERRLGRKRGHTQTKKCFQRLTASEDPLVNLPAFQNWKSTNLKTKTGRVVSSASSSAMDISEEEEQDEEDQLLVDQEMKSLSDIEHTAGGISSDIDMKSVSSGSTLKSFKRLSPGMTKIRKTYESNSPLAKSQLSHNSLIVTKDIQRRSRLRAFVERLPGQDSTSHLHRSSPSSLLPARRYMTRSHRPQIITHKYRAKPGKIEFGACLPGQTFISILRARLSAQVTRRLKIASYNDQTQNGAWRKMVGNWWGHKEISGLTDKWWLPEEVEVEALLLPEIPAEDEVMLSPPSNTRAFYHSRKRIAEEASDDLTIGEEVEERWARRNQLRREELKPYVMQQRARVEARKAEQRRARAEAIRRRLEEIAEQRRTEEIQRRETIRLAEEERRRSEEERSRQEREREEQARLELERENEIARISLQQEREQQRVVAEVPSSPARSETSTVLSDPPEYEFPTYPIALSRSSHINANRPVPRVRRLISAPSDVLPDYLPDRWNNRSPPPPPPYNARTDCQTLIAPIFIEDSDSDNEDRDEEEIGMISPMVRNARETSPELRVIGSFPSRQLFAPTPIHAIARQVDPFRAFANALDLEEGMEEANDVEGHLDAQTQENMDEDEEEDVVPGGTVGSVFQRVFGMVWGSSASRR</sequence>
<accession>A0A1B9IQ98</accession>
<dbReference type="EMBL" id="KI669463">
    <property type="protein sequence ID" value="OCF57702.1"/>
    <property type="molecule type" value="Genomic_DNA"/>
</dbReference>
<feature type="region of interest" description="Disordered" evidence="1">
    <location>
        <begin position="355"/>
        <end position="374"/>
    </location>
</feature>
<reference evidence="2 3" key="1">
    <citation type="submission" date="2013-07" db="EMBL/GenBank/DDBJ databases">
        <title>The Genome Sequence of Kwoniella mangroviensis CBS10435.</title>
        <authorList>
            <consortium name="The Broad Institute Genome Sequencing Platform"/>
            <person name="Cuomo C."/>
            <person name="Litvintseva A."/>
            <person name="Chen Y."/>
            <person name="Heitman J."/>
            <person name="Sun S."/>
            <person name="Springer D."/>
            <person name="Dromer F."/>
            <person name="Young S.K."/>
            <person name="Zeng Q."/>
            <person name="Gargeya S."/>
            <person name="Fitzgerald M."/>
            <person name="Abouelleil A."/>
            <person name="Alvarado L."/>
            <person name="Berlin A.M."/>
            <person name="Chapman S.B."/>
            <person name="Dewar J."/>
            <person name="Goldberg J."/>
            <person name="Griggs A."/>
            <person name="Gujja S."/>
            <person name="Hansen M."/>
            <person name="Howarth C."/>
            <person name="Imamovic A."/>
            <person name="Larimer J."/>
            <person name="McCowan C."/>
            <person name="Murphy C."/>
            <person name="Pearson M."/>
            <person name="Priest M."/>
            <person name="Roberts A."/>
            <person name="Saif S."/>
            <person name="Shea T."/>
            <person name="Sykes S."/>
            <person name="Wortman J."/>
            <person name="Nusbaum C."/>
            <person name="Birren B."/>
        </authorList>
    </citation>
    <scope>NUCLEOTIDE SEQUENCE [LARGE SCALE GENOMIC DNA]</scope>
    <source>
        <strain evidence="2 3">CBS 10435</strain>
    </source>
</reference>
<feature type="compositionally biased region" description="Polar residues" evidence="1">
    <location>
        <begin position="38"/>
        <end position="47"/>
    </location>
</feature>
<feature type="region of interest" description="Disordered" evidence="1">
    <location>
        <begin position="690"/>
        <end position="713"/>
    </location>
</feature>
<organism evidence="2 3">
    <name type="scientific">Kwoniella mangroviensis CBS 10435</name>
    <dbReference type="NCBI Taxonomy" id="1331196"/>
    <lineage>
        <taxon>Eukaryota</taxon>
        <taxon>Fungi</taxon>
        <taxon>Dikarya</taxon>
        <taxon>Basidiomycota</taxon>
        <taxon>Agaricomycotina</taxon>
        <taxon>Tremellomycetes</taxon>
        <taxon>Tremellales</taxon>
        <taxon>Cryptococcaceae</taxon>
        <taxon>Kwoniella</taxon>
    </lineage>
</organism>
<evidence type="ECO:0000313" key="3">
    <source>
        <dbReference type="Proteomes" id="UP000092583"/>
    </source>
</evidence>
<feature type="compositionally biased region" description="Basic residues" evidence="1">
    <location>
        <begin position="311"/>
        <end position="320"/>
    </location>
</feature>
<evidence type="ECO:0000313" key="2">
    <source>
        <dbReference type="EMBL" id="OCF57702.1"/>
    </source>
</evidence>
<dbReference type="AlphaFoldDB" id="A0A1B9IQ98"/>
<proteinExistence type="predicted"/>
<dbReference type="OrthoDB" id="2564824at2759"/>